<accession>A0A8J3YM06</accession>
<comment type="caution">
    <text evidence="1">The sequence shown here is derived from an EMBL/GenBank/DDBJ whole genome shotgun (WGS) entry which is preliminary data.</text>
</comment>
<dbReference type="SUPFAM" id="SSF51197">
    <property type="entry name" value="Clavaminate synthase-like"/>
    <property type="match status" value="1"/>
</dbReference>
<dbReference type="EMBL" id="BOPF01000010">
    <property type="protein sequence ID" value="GIJ46326.1"/>
    <property type="molecule type" value="Genomic_DNA"/>
</dbReference>
<dbReference type="Gene3D" id="2.60.120.620">
    <property type="entry name" value="q2cbj1_9rhob like domain"/>
    <property type="match status" value="1"/>
</dbReference>
<name>A0A8J3YM06_9ACTN</name>
<keyword evidence="1" id="KW-0223">Dioxygenase</keyword>
<gene>
    <name evidence="1" type="ORF">Val02_32120</name>
</gene>
<sequence length="262" mass="28424">MTLSDTAPPVLDDEQVARFEEDGFVKVAGAIPRELADECRALAWRHINADPDDRSTWTEAVEFIFDAPDPLFVRAGNTPTLHAAYDRLAGRGRWHPLRNLGWFVVRLPGLPEPSDTGWHVDGSYPLGEGRYGLNLWSRNRSLLVLMLFSDVGSADAPTRIRVGSHLDVPRLLAPAGRAGTSDAELFRLLGPTESRPVALATGNAGDVYLCHPFLVHAGQAHRGSVPRFLAQPPLTSVGELNLDPANPAPTPVERAVLRGLAA</sequence>
<proteinExistence type="predicted"/>
<protein>
    <submittedName>
        <fullName evidence="1">Phytanoyl-CoA dioxygenase</fullName>
    </submittedName>
</protein>
<keyword evidence="1" id="KW-0560">Oxidoreductase</keyword>
<organism evidence="1 2">
    <name type="scientific">Virgisporangium aliadipatigenens</name>
    <dbReference type="NCBI Taxonomy" id="741659"/>
    <lineage>
        <taxon>Bacteria</taxon>
        <taxon>Bacillati</taxon>
        <taxon>Actinomycetota</taxon>
        <taxon>Actinomycetes</taxon>
        <taxon>Micromonosporales</taxon>
        <taxon>Micromonosporaceae</taxon>
        <taxon>Virgisporangium</taxon>
    </lineage>
</organism>
<dbReference type="AlphaFoldDB" id="A0A8J3YM06"/>
<keyword evidence="2" id="KW-1185">Reference proteome</keyword>
<reference evidence="1" key="1">
    <citation type="submission" date="2021-01" db="EMBL/GenBank/DDBJ databases">
        <title>Whole genome shotgun sequence of Virgisporangium aliadipatigenens NBRC 105644.</title>
        <authorList>
            <person name="Komaki H."/>
            <person name="Tamura T."/>
        </authorList>
    </citation>
    <scope>NUCLEOTIDE SEQUENCE</scope>
    <source>
        <strain evidence="1">NBRC 105644</strain>
    </source>
</reference>
<dbReference type="InterPro" id="IPR008775">
    <property type="entry name" value="Phytyl_CoA_dOase-like"/>
</dbReference>
<dbReference type="GO" id="GO:0016706">
    <property type="term" value="F:2-oxoglutarate-dependent dioxygenase activity"/>
    <property type="evidence" value="ECO:0007669"/>
    <property type="project" value="UniProtKB-ARBA"/>
</dbReference>
<evidence type="ECO:0000313" key="1">
    <source>
        <dbReference type="EMBL" id="GIJ46326.1"/>
    </source>
</evidence>
<dbReference type="RefSeq" id="WP_203899867.1">
    <property type="nucleotide sequence ID" value="NZ_BOPF01000010.1"/>
</dbReference>
<dbReference type="Pfam" id="PF05721">
    <property type="entry name" value="PhyH"/>
    <property type="match status" value="1"/>
</dbReference>
<dbReference type="Proteomes" id="UP000619260">
    <property type="component" value="Unassembled WGS sequence"/>
</dbReference>
<evidence type="ECO:0000313" key="2">
    <source>
        <dbReference type="Proteomes" id="UP000619260"/>
    </source>
</evidence>